<dbReference type="EMBL" id="QNUK01000247">
    <property type="protein sequence ID" value="KAF5897154.1"/>
    <property type="molecule type" value="Genomic_DNA"/>
</dbReference>
<reference evidence="7" key="1">
    <citation type="submission" date="2020-07" db="EMBL/GenBank/DDBJ databases">
        <title>Clarias magur genome sequencing, assembly and annotation.</title>
        <authorList>
            <person name="Kushwaha B."/>
            <person name="Kumar R."/>
            <person name="Das P."/>
            <person name="Joshi C.G."/>
            <person name="Kumar D."/>
            <person name="Nagpure N.S."/>
            <person name="Pandey M."/>
            <person name="Agarwal S."/>
            <person name="Srivastava S."/>
            <person name="Singh M."/>
            <person name="Sahoo L."/>
            <person name="Jayasankar P."/>
            <person name="Meher P.K."/>
            <person name="Koringa P.G."/>
            <person name="Iquebal M.A."/>
            <person name="Das S.P."/>
            <person name="Bit A."/>
            <person name="Patnaik S."/>
            <person name="Patel N."/>
            <person name="Shah T.M."/>
            <person name="Hinsu A."/>
            <person name="Jena J.K."/>
        </authorList>
    </citation>
    <scope>NUCLEOTIDE SEQUENCE</scope>
    <source>
        <strain evidence="7">CIFAMagur01</strain>
        <tissue evidence="7">Testis</tissue>
    </source>
</reference>
<dbReference type="InterPro" id="IPR004170">
    <property type="entry name" value="WWE_dom"/>
</dbReference>
<keyword evidence="2" id="KW-0539">Nucleus</keyword>
<dbReference type="PANTHER" id="PTHR45740:SF4">
    <property type="entry name" value="PROTEIN MONO-ADP-RIBOSYLTRANSFERASE PARP11"/>
    <property type="match status" value="1"/>
</dbReference>
<evidence type="ECO:0000259" key="6">
    <source>
        <dbReference type="PROSITE" id="PS51059"/>
    </source>
</evidence>
<keyword evidence="4" id="KW-0808">Transferase</keyword>
<proteinExistence type="inferred from homology"/>
<feature type="domain" description="WWE" evidence="5">
    <location>
        <begin position="10"/>
        <end position="92"/>
    </location>
</feature>
<keyword evidence="4" id="KW-0328">Glycosyltransferase</keyword>
<feature type="domain" description="PARP catalytic" evidence="6">
    <location>
        <begin position="111"/>
        <end position="340"/>
    </location>
</feature>
<evidence type="ECO:0000256" key="3">
    <source>
        <dbReference type="ARBA" id="ARBA00024347"/>
    </source>
</evidence>
<evidence type="ECO:0000256" key="2">
    <source>
        <dbReference type="ARBA" id="ARBA00023242"/>
    </source>
</evidence>
<dbReference type="PROSITE" id="PS50918">
    <property type="entry name" value="WWE"/>
    <property type="match status" value="1"/>
</dbReference>
<dbReference type="GO" id="GO:0005634">
    <property type="term" value="C:nucleus"/>
    <property type="evidence" value="ECO:0007669"/>
    <property type="project" value="UniProtKB-SubCell"/>
</dbReference>
<comment type="similarity">
    <text evidence="3">Belongs to the ARTD/PARP family.</text>
</comment>
<dbReference type="InterPro" id="IPR037197">
    <property type="entry name" value="WWE_dom_sf"/>
</dbReference>
<evidence type="ECO:0000256" key="1">
    <source>
        <dbReference type="ARBA" id="ARBA00004123"/>
    </source>
</evidence>
<dbReference type="Gene3D" id="3.30.720.50">
    <property type="match status" value="2"/>
</dbReference>
<dbReference type="Gene3D" id="3.90.228.10">
    <property type="match status" value="4"/>
</dbReference>
<dbReference type="GO" id="GO:1990404">
    <property type="term" value="F:NAD+-protein mono-ADP-ribosyltransferase activity"/>
    <property type="evidence" value="ECO:0007669"/>
    <property type="project" value="TreeGrafter"/>
</dbReference>
<dbReference type="AlphaFoldDB" id="A0A8J4TTM0"/>
<name>A0A8J4TTM0_CLAMG</name>
<dbReference type="PROSITE" id="PS51059">
    <property type="entry name" value="PARP_CATALYTIC"/>
    <property type="match status" value="3"/>
</dbReference>
<evidence type="ECO:0000313" key="7">
    <source>
        <dbReference type="EMBL" id="KAF5897154.1"/>
    </source>
</evidence>
<dbReference type="InterPro" id="IPR051712">
    <property type="entry name" value="ARTD-AVP"/>
</dbReference>
<dbReference type="SUPFAM" id="SSF56399">
    <property type="entry name" value="ADP-ribosylation"/>
    <property type="match status" value="3"/>
</dbReference>
<dbReference type="EC" id="2.4.2.-" evidence="4"/>
<comment type="subcellular location">
    <subcellularLocation>
        <location evidence="1">Nucleus</location>
    </subcellularLocation>
</comment>
<protein>
    <recommendedName>
        <fullName evidence="4">Poly [ADP-ribose] polymerase</fullName>
        <shortName evidence="4">PARP</shortName>
        <ecNumber evidence="4">2.4.2.-</ecNumber>
    </recommendedName>
</protein>
<evidence type="ECO:0000256" key="4">
    <source>
        <dbReference type="RuleBase" id="RU362114"/>
    </source>
</evidence>
<dbReference type="PANTHER" id="PTHR45740">
    <property type="entry name" value="POLY [ADP-RIBOSE] POLYMERASE"/>
    <property type="match status" value="1"/>
</dbReference>
<dbReference type="Proteomes" id="UP000727407">
    <property type="component" value="Unassembled WGS sequence"/>
</dbReference>
<feature type="domain" description="PARP catalytic" evidence="6">
    <location>
        <begin position="372"/>
        <end position="597"/>
    </location>
</feature>
<keyword evidence="8" id="KW-1185">Reference proteome</keyword>
<feature type="domain" description="PARP catalytic" evidence="6">
    <location>
        <begin position="591"/>
        <end position="752"/>
    </location>
</feature>
<dbReference type="Pfam" id="PF00644">
    <property type="entry name" value="PARP"/>
    <property type="match status" value="3"/>
</dbReference>
<dbReference type="GO" id="GO:0003950">
    <property type="term" value="F:NAD+ poly-ADP-ribosyltransferase activity"/>
    <property type="evidence" value="ECO:0007669"/>
    <property type="project" value="UniProtKB-UniRule"/>
</dbReference>
<dbReference type="InterPro" id="IPR012317">
    <property type="entry name" value="Poly(ADP-ribose)pol_cat_dom"/>
</dbReference>
<dbReference type="SUPFAM" id="SSF117839">
    <property type="entry name" value="WWE domain"/>
    <property type="match status" value="2"/>
</dbReference>
<gene>
    <name evidence="7" type="ORF">DAT39_013131</name>
</gene>
<dbReference type="OrthoDB" id="6133115at2759"/>
<evidence type="ECO:0000259" key="5">
    <source>
        <dbReference type="PROSITE" id="PS50918"/>
    </source>
</evidence>
<keyword evidence="4" id="KW-0520">NAD</keyword>
<sequence length="752" mass="87850">MSADWGGEDDYTEPMDTSDYPWYWSYQAECGIWHRTEDDPVNPISSSELEMFYIKNPYGVISIKTAAGILKIDLHGLQKTNLSTGQTQKLKRSLFVERMIRCKCADQAPSVPAHWENMDSKAPFQAFTVSRQTNEFKEVERYVRDTGLLQEPLKYVYRIQNVDLWELYCRKKSQLMRIKGHSDIEERMLFHGTGKNNVPNICKYNFDCRISDSVRCGHLFGKGTYFALHASYADTYSQRQGHMWNDTRIMFLARDDPVNPISSSELEMLYVKNPCEVININTAAGILKIDFCGNVTSQIDPSAGCSVTSEQIEANYNRNQHGSMDFYTPKYSYRLDFSVMKQINVTTGKQRSIKRARHSATGFRFICDNLALPVPSNWERVNTDEPYQLIPLCRDTFGYNDVARLYERTMSQPIKSIQRIQNLDLWEFFCRKKAQLRKIKRTVDIDERMLFHGTGHHNIQAICTFNFDWRLTGSHGNVYGKGSYFARDAKYSSKFCHSTSNHNFTLQRHGLAPPIFQSDPPYKCMFLARVLVGEYTAFTVDRQTSEFKEVERYVRETGLLLQPLKYIYRIQNVDLWELYCRCKYADQAQSVPAHWEKMDAKTPYKAFTVDRQTSEFEEVERYVREIGLLREPLKYVYRIQNVDLWELYCRKKSQLMRIKGQSDIEERMLFHGTGKNYVDSICLYNFDCRIPETVKYGHLYGKGTYFSINASYADMYSRFRSQGHTNETRMMFLARVIVGNYRIGQQGFCKPD</sequence>
<evidence type="ECO:0000313" key="8">
    <source>
        <dbReference type="Proteomes" id="UP000727407"/>
    </source>
</evidence>
<feature type="non-terminal residue" evidence="7">
    <location>
        <position position="752"/>
    </location>
</feature>
<dbReference type="Pfam" id="PF02825">
    <property type="entry name" value="WWE"/>
    <property type="match status" value="2"/>
</dbReference>
<accession>A0A8J4TTM0</accession>
<organism evidence="7 8">
    <name type="scientific">Clarias magur</name>
    <name type="common">Asian catfish</name>
    <name type="synonym">Macropteronotus magur</name>
    <dbReference type="NCBI Taxonomy" id="1594786"/>
    <lineage>
        <taxon>Eukaryota</taxon>
        <taxon>Metazoa</taxon>
        <taxon>Chordata</taxon>
        <taxon>Craniata</taxon>
        <taxon>Vertebrata</taxon>
        <taxon>Euteleostomi</taxon>
        <taxon>Actinopterygii</taxon>
        <taxon>Neopterygii</taxon>
        <taxon>Teleostei</taxon>
        <taxon>Ostariophysi</taxon>
        <taxon>Siluriformes</taxon>
        <taxon>Clariidae</taxon>
        <taxon>Clarias</taxon>
    </lineage>
</organism>
<comment type="caution">
    <text evidence="7">The sequence shown here is derived from an EMBL/GenBank/DDBJ whole genome shotgun (WGS) entry which is preliminary data.</text>
</comment>